<name>A0ACC2XVU5_9TREE</name>
<evidence type="ECO:0000313" key="2">
    <source>
        <dbReference type="Proteomes" id="UP001234202"/>
    </source>
</evidence>
<proteinExistence type="predicted"/>
<comment type="caution">
    <text evidence="1">The sequence shown here is derived from an EMBL/GenBank/DDBJ whole genome shotgun (WGS) entry which is preliminary data.</text>
</comment>
<protein>
    <submittedName>
        <fullName evidence="1">Uncharacterized protein</fullName>
    </submittedName>
</protein>
<gene>
    <name evidence="1" type="ORF">QFC24_000029</name>
</gene>
<evidence type="ECO:0000313" key="1">
    <source>
        <dbReference type="EMBL" id="KAJ9127746.1"/>
    </source>
</evidence>
<dbReference type="Proteomes" id="UP001234202">
    <property type="component" value="Unassembled WGS sequence"/>
</dbReference>
<organism evidence="1 2">
    <name type="scientific">Naganishia onofrii</name>
    <dbReference type="NCBI Taxonomy" id="1851511"/>
    <lineage>
        <taxon>Eukaryota</taxon>
        <taxon>Fungi</taxon>
        <taxon>Dikarya</taxon>
        <taxon>Basidiomycota</taxon>
        <taxon>Agaricomycotina</taxon>
        <taxon>Tremellomycetes</taxon>
        <taxon>Filobasidiales</taxon>
        <taxon>Filobasidiaceae</taxon>
        <taxon>Naganishia</taxon>
    </lineage>
</organism>
<reference evidence="1" key="1">
    <citation type="submission" date="2023-04" db="EMBL/GenBank/DDBJ databases">
        <title>Draft Genome sequencing of Naganishia species isolated from polar environments using Oxford Nanopore Technology.</title>
        <authorList>
            <person name="Leo P."/>
            <person name="Venkateswaran K."/>
        </authorList>
    </citation>
    <scope>NUCLEOTIDE SEQUENCE</scope>
    <source>
        <strain evidence="1">DBVPG 5303</strain>
    </source>
</reference>
<dbReference type="EMBL" id="JASBWV010000001">
    <property type="protein sequence ID" value="KAJ9127746.1"/>
    <property type="molecule type" value="Genomic_DNA"/>
</dbReference>
<sequence length="379" mass="40862">MDVRPPPPSGMYSPAHRRSFPYVVFTEDNTHHVGAPPAYSRMVKKVYPYNLRPVFLVTSLVGFIWSVVIGVEGIQDLGDWTNAKIKAIELVLAIMAFVVAGIEVSAFVIGCMNKVRFAKLLVWLAPVGLVVASVRELIVVIVHFVLKSTILDQCVVNESGDSIDDDENGVTYSAAQALDVCTSAYNRQSWSSIVWLIAVVCFSVLFTSVAMSYYRQLLDPSSVRQRVARYTEGAFQLQPQGAYAGGPAQGYQQPYGQPHYGYAPPDGPPGGYVPPYPGPPDANSPFAPRNDDDTKASTGEFSLEAQEQAWRDATANGPTANVGYVPPAGPPPGQGAGQRGYDVGHNDEEEEAWARAREGGVTAHLTGGNDTLRQGGGRV</sequence>
<keyword evidence="2" id="KW-1185">Reference proteome</keyword>
<accession>A0ACC2XVU5</accession>